<dbReference type="SUPFAM" id="SSF55797">
    <property type="entry name" value="PR-1-like"/>
    <property type="match status" value="1"/>
</dbReference>
<keyword evidence="5" id="KW-1185">Reference proteome</keyword>
<feature type="chain" id="PRO_5041204790" description="SCP domain-containing protein" evidence="2">
    <location>
        <begin position="18"/>
        <end position="378"/>
    </location>
</feature>
<feature type="compositionally biased region" description="Polar residues" evidence="1">
    <location>
        <begin position="245"/>
        <end position="263"/>
    </location>
</feature>
<protein>
    <recommendedName>
        <fullName evidence="3">SCP domain-containing protein</fullName>
    </recommendedName>
</protein>
<organism evidence="4 5">
    <name type="scientific">Cylicocyclus nassatus</name>
    <name type="common">Nematode worm</name>
    <dbReference type="NCBI Taxonomy" id="53992"/>
    <lineage>
        <taxon>Eukaryota</taxon>
        <taxon>Metazoa</taxon>
        <taxon>Ecdysozoa</taxon>
        <taxon>Nematoda</taxon>
        <taxon>Chromadorea</taxon>
        <taxon>Rhabditida</taxon>
        <taxon>Rhabditina</taxon>
        <taxon>Rhabditomorpha</taxon>
        <taxon>Strongyloidea</taxon>
        <taxon>Strongylidae</taxon>
        <taxon>Cylicocyclus</taxon>
    </lineage>
</organism>
<proteinExistence type="predicted"/>
<sequence>MLWLLYIAAVLISASSASEGDGACENGLGDDEAQAVLKLINEARSSLAKGELEGNGDYFTAAKNMNKLAWSCELESHAAKLIGFCNMPLPSDIPAIADGLGWSHVWEDHEPGDPAIEIVDMVQSILNLKLITDPRGLSNYSDNGAPSFPNLMQAAATKLGCTIQHCPPLYDDYDESASVLCLTDRTLTDGSEVYTEGSADDCECSGDRVCNPVTMMCEVPTATSTTSTTITTTPTATSTTMAIKPSSNAVSPFSTREAQSNIIQSTSPQSSTSSPCATASTKRTKSTMQCITTPRCATYPPQAKSRKARAANFGETFSGKLKRHMSQKMMKKIDTVGGRRDWGGSEGPTPGGLFSSYRLCCVQGSEEGVDGRNVDVSQ</sequence>
<reference evidence="4" key="1">
    <citation type="submission" date="2023-07" db="EMBL/GenBank/DDBJ databases">
        <authorList>
            <consortium name="CYATHOMIX"/>
        </authorList>
    </citation>
    <scope>NUCLEOTIDE SEQUENCE</scope>
    <source>
        <strain evidence="4">N/A</strain>
    </source>
</reference>
<evidence type="ECO:0000313" key="4">
    <source>
        <dbReference type="EMBL" id="CAJ0593881.1"/>
    </source>
</evidence>
<dbReference type="Pfam" id="PF00188">
    <property type="entry name" value="CAP"/>
    <property type="match status" value="1"/>
</dbReference>
<dbReference type="Gene3D" id="3.40.33.10">
    <property type="entry name" value="CAP"/>
    <property type="match status" value="1"/>
</dbReference>
<dbReference type="AlphaFoldDB" id="A0AA36DW40"/>
<keyword evidence="2" id="KW-0732">Signal</keyword>
<dbReference type="InterPro" id="IPR014044">
    <property type="entry name" value="CAP_dom"/>
</dbReference>
<evidence type="ECO:0000259" key="3">
    <source>
        <dbReference type="Pfam" id="PF00188"/>
    </source>
</evidence>
<comment type="caution">
    <text evidence="4">The sequence shown here is derived from an EMBL/GenBank/DDBJ whole genome shotgun (WGS) entry which is preliminary data.</text>
</comment>
<feature type="signal peptide" evidence="2">
    <location>
        <begin position="1"/>
        <end position="17"/>
    </location>
</feature>
<dbReference type="InterPro" id="IPR035940">
    <property type="entry name" value="CAP_sf"/>
</dbReference>
<dbReference type="CDD" id="cd05380">
    <property type="entry name" value="CAP_euk"/>
    <property type="match status" value="1"/>
</dbReference>
<evidence type="ECO:0000256" key="2">
    <source>
        <dbReference type="SAM" id="SignalP"/>
    </source>
</evidence>
<evidence type="ECO:0000256" key="1">
    <source>
        <dbReference type="SAM" id="MobiDB-lite"/>
    </source>
</evidence>
<dbReference type="Proteomes" id="UP001176961">
    <property type="component" value="Unassembled WGS sequence"/>
</dbReference>
<gene>
    <name evidence="4" type="ORF">CYNAS_LOCUS5864</name>
</gene>
<accession>A0AA36DW40</accession>
<dbReference type="EMBL" id="CATQJL010000112">
    <property type="protein sequence ID" value="CAJ0593881.1"/>
    <property type="molecule type" value="Genomic_DNA"/>
</dbReference>
<feature type="domain" description="SCP" evidence="3">
    <location>
        <begin position="37"/>
        <end position="169"/>
    </location>
</feature>
<feature type="compositionally biased region" description="Low complexity" evidence="1">
    <location>
        <begin position="264"/>
        <end position="280"/>
    </location>
</feature>
<feature type="region of interest" description="Disordered" evidence="1">
    <location>
        <begin position="245"/>
        <end position="280"/>
    </location>
</feature>
<name>A0AA36DW40_CYLNA</name>
<evidence type="ECO:0000313" key="5">
    <source>
        <dbReference type="Proteomes" id="UP001176961"/>
    </source>
</evidence>